<name>A0A840WY60_9RHOB</name>
<dbReference type="Proteomes" id="UP000553766">
    <property type="component" value="Unassembled WGS sequence"/>
</dbReference>
<evidence type="ECO:0000313" key="3">
    <source>
        <dbReference type="EMBL" id="MBB5516100.1"/>
    </source>
</evidence>
<proteinExistence type="predicted"/>
<dbReference type="AlphaFoldDB" id="A0A840WY60"/>
<keyword evidence="4" id="KW-1185">Reference proteome</keyword>
<organism evidence="3 4">
    <name type="scientific">Rubricella aquisinus</name>
    <dbReference type="NCBI Taxonomy" id="2028108"/>
    <lineage>
        <taxon>Bacteria</taxon>
        <taxon>Pseudomonadati</taxon>
        <taxon>Pseudomonadota</taxon>
        <taxon>Alphaproteobacteria</taxon>
        <taxon>Rhodobacterales</taxon>
        <taxon>Paracoccaceae</taxon>
        <taxon>Rubricella</taxon>
    </lineage>
</organism>
<dbReference type="RefSeq" id="WP_184011406.1">
    <property type="nucleotide sequence ID" value="NZ_JACIJS010000006.1"/>
</dbReference>
<keyword evidence="2" id="KW-0472">Membrane</keyword>
<feature type="region of interest" description="Disordered" evidence="1">
    <location>
        <begin position="32"/>
        <end position="56"/>
    </location>
</feature>
<protein>
    <submittedName>
        <fullName evidence="3">Uncharacterized protein</fullName>
    </submittedName>
</protein>
<evidence type="ECO:0000313" key="4">
    <source>
        <dbReference type="Proteomes" id="UP000553766"/>
    </source>
</evidence>
<evidence type="ECO:0000256" key="2">
    <source>
        <dbReference type="SAM" id="Phobius"/>
    </source>
</evidence>
<dbReference type="EMBL" id="JACIJS010000006">
    <property type="protein sequence ID" value="MBB5516100.1"/>
    <property type="molecule type" value="Genomic_DNA"/>
</dbReference>
<comment type="caution">
    <text evidence="3">The sequence shown here is derived from an EMBL/GenBank/DDBJ whole genome shotgun (WGS) entry which is preliminary data.</text>
</comment>
<gene>
    <name evidence="3" type="ORF">FHS89_002126</name>
</gene>
<accession>A0A840WY60</accession>
<evidence type="ECO:0000256" key="1">
    <source>
        <dbReference type="SAM" id="MobiDB-lite"/>
    </source>
</evidence>
<keyword evidence="2" id="KW-1133">Transmembrane helix</keyword>
<keyword evidence="2" id="KW-0812">Transmembrane</keyword>
<feature type="transmembrane region" description="Helical" evidence="2">
    <location>
        <begin position="6"/>
        <end position="25"/>
    </location>
</feature>
<sequence length="56" mass="6156">MTDVTFLIPVLALFTMLALLIWSMFGKYEAEKRLGSKDTKPSALAKDGDAHEKNAA</sequence>
<reference evidence="3 4" key="1">
    <citation type="submission" date="2020-08" db="EMBL/GenBank/DDBJ databases">
        <title>Genomic Encyclopedia of Type Strains, Phase IV (KMG-IV): sequencing the most valuable type-strain genomes for metagenomic binning, comparative biology and taxonomic classification.</title>
        <authorList>
            <person name="Goeker M."/>
        </authorList>
    </citation>
    <scope>NUCLEOTIDE SEQUENCE [LARGE SCALE GENOMIC DNA]</scope>
    <source>
        <strain evidence="3 4">DSM 103377</strain>
    </source>
</reference>